<organism evidence="1 2">
    <name type="scientific">Carboxylicivirga linearis</name>
    <dbReference type="NCBI Taxonomy" id="1628157"/>
    <lineage>
        <taxon>Bacteria</taxon>
        <taxon>Pseudomonadati</taxon>
        <taxon>Bacteroidota</taxon>
        <taxon>Bacteroidia</taxon>
        <taxon>Marinilabiliales</taxon>
        <taxon>Marinilabiliaceae</taxon>
        <taxon>Carboxylicivirga</taxon>
    </lineage>
</organism>
<comment type="caution">
    <text evidence="1">The sequence shown here is derived from an EMBL/GenBank/DDBJ whole genome shotgun (WGS) entry which is preliminary data.</text>
</comment>
<gene>
    <name evidence="1" type="ORF">KEM10_00605</name>
</gene>
<proteinExistence type="predicted"/>
<evidence type="ECO:0000313" key="2">
    <source>
        <dbReference type="Proteomes" id="UP000708576"/>
    </source>
</evidence>
<evidence type="ECO:0000313" key="1">
    <source>
        <dbReference type="EMBL" id="MBS2096754.1"/>
    </source>
</evidence>
<keyword evidence="2" id="KW-1185">Reference proteome</keyword>
<evidence type="ECO:0008006" key="3">
    <source>
        <dbReference type="Google" id="ProtNLM"/>
    </source>
</evidence>
<protein>
    <recommendedName>
        <fullName evidence="3">Lipocalin-like domain-containing protein</fullName>
    </recommendedName>
</protein>
<dbReference type="EMBL" id="JAGUCO010000001">
    <property type="protein sequence ID" value="MBS2096754.1"/>
    <property type="molecule type" value="Genomic_DNA"/>
</dbReference>
<dbReference type="PROSITE" id="PS51257">
    <property type="entry name" value="PROKAR_LIPOPROTEIN"/>
    <property type="match status" value="1"/>
</dbReference>
<sequence length="162" mass="18695">MRRHVILVILATLIAVLTSCDDQSEQVTQQDIITHMLLNNNWQIQIVKGEQEQKIESPDCLLSFSSDQSLLLHNSIEDKGTWQLRAISPVEFYDELEPTPEDNSNLHIWDDAEELLLELTLQLNKRLANDVNGSWIITGYNKNTVYLQNDLYRLIFVKGNTE</sequence>
<accession>A0ABS5JPD1</accession>
<dbReference type="Proteomes" id="UP000708576">
    <property type="component" value="Unassembled WGS sequence"/>
</dbReference>
<reference evidence="1 2" key="1">
    <citation type="journal article" date="2015" name="Int. J. Syst. Evol. Microbiol.">
        <title>Carboxylicivirga linearis sp. nov., isolated from a sea cucumber culture pond.</title>
        <authorList>
            <person name="Wang F.Q."/>
            <person name="Zhou Y.X."/>
            <person name="Lin X.Z."/>
            <person name="Chen G.J."/>
            <person name="Du Z.J."/>
        </authorList>
    </citation>
    <scope>NUCLEOTIDE SEQUENCE [LARGE SCALE GENOMIC DNA]</scope>
    <source>
        <strain evidence="1 2">FB218</strain>
    </source>
</reference>
<dbReference type="RefSeq" id="WP_212212150.1">
    <property type="nucleotide sequence ID" value="NZ_JAGUCO010000001.1"/>
</dbReference>
<name>A0ABS5JPD1_9BACT</name>